<keyword evidence="2" id="KW-0472">Membrane</keyword>
<gene>
    <name evidence="4" type="primary">LOC127746684</name>
</gene>
<reference evidence="3" key="1">
    <citation type="journal article" date="2016" name="Nat. Genet.">
        <title>The genome sequences of Arachis duranensis and Arachis ipaensis, the diploid ancestors of cultivated peanut.</title>
        <authorList>
            <person name="Bertioli D.J."/>
            <person name="Cannon S.B."/>
            <person name="Froenicke L."/>
            <person name="Huang G."/>
            <person name="Farmer A.D."/>
            <person name="Cannon E.K."/>
            <person name="Liu X."/>
            <person name="Gao D."/>
            <person name="Clevenger J."/>
            <person name="Dash S."/>
            <person name="Ren L."/>
            <person name="Moretzsohn M.C."/>
            <person name="Shirasawa K."/>
            <person name="Huang W."/>
            <person name="Vidigal B."/>
            <person name="Abernathy B."/>
            <person name="Chu Y."/>
            <person name="Niederhuth C.E."/>
            <person name="Umale P."/>
            <person name="Araujo A.C."/>
            <person name="Kozik A."/>
            <person name="Kim K.D."/>
            <person name="Burow M.D."/>
            <person name="Varshney R.K."/>
            <person name="Wang X."/>
            <person name="Zhang X."/>
            <person name="Barkley N."/>
            <person name="Guimaraes P.M."/>
            <person name="Isobe S."/>
            <person name="Guo B."/>
            <person name="Liao B."/>
            <person name="Stalker H.T."/>
            <person name="Schmitz R.J."/>
            <person name="Scheffler B.E."/>
            <person name="Leal-Bertioli S.C."/>
            <person name="Xun X."/>
            <person name="Jackson S.A."/>
            <person name="Michelmore R."/>
            <person name="Ozias-Akins P."/>
        </authorList>
    </citation>
    <scope>NUCLEOTIDE SEQUENCE [LARGE SCALE GENOMIC DNA]</scope>
    <source>
        <strain evidence="3">cv. V14167</strain>
    </source>
</reference>
<feature type="transmembrane region" description="Helical" evidence="2">
    <location>
        <begin position="69"/>
        <end position="89"/>
    </location>
</feature>
<protein>
    <submittedName>
        <fullName evidence="4">Sucrose transport protein SUC1-like</fullName>
    </submittedName>
</protein>
<feature type="transmembrane region" description="Helical" evidence="2">
    <location>
        <begin position="38"/>
        <end position="57"/>
    </location>
</feature>
<dbReference type="KEGG" id="adu:127746684"/>
<dbReference type="Proteomes" id="UP000515211">
    <property type="component" value="Chromosome 4"/>
</dbReference>
<evidence type="ECO:0000256" key="1">
    <source>
        <dbReference type="SAM" id="MobiDB-lite"/>
    </source>
</evidence>
<name>A0A9C6THE3_ARADU</name>
<organism evidence="3 4">
    <name type="scientific">Arachis duranensis</name>
    <name type="common">Wild peanut</name>
    <dbReference type="NCBI Taxonomy" id="130453"/>
    <lineage>
        <taxon>Eukaryota</taxon>
        <taxon>Viridiplantae</taxon>
        <taxon>Streptophyta</taxon>
        <taxon>Embryophyta</taxon>
        <taxon>Tracheophyta</taxon>
        <taxon>Spermatophyta</taxon>
        <taxon>Magnoliopsida</taxon>
        <taxon>eudicotyledons</taxon>
        <taxon>Gunneridae</taxon>
        <taxon>Pentapetalae</taxon>
        <taxon>rosids</taxon>
        <taxon>fabids</taxon>
        <taxon>Fabales</taxon>
        <taxon>Fabaceae</taxon>
        <taxon>Papilionoideae</taxon>
        <taxon>50 kb inversion clade</taxon>
        <taxon>dalbergioids sensu lato</taxon>
        <taxon>Dalbergieae</taxon>
        <taxon>Pterocarpus clade</taxon>
        <taxon>Arachis</taxon>
    </lineage>
</organism>
<sequence length="176" mass="18765">MIDGQQLNASGNISDHKEAEETDVTADGGYGTQLGYWYGARCLMLTWTVTGLMSLAVEPIGQALGGAKNLWTAENFILAGGLAMTLYISKQAKDERLERNDLTFTREHSNSLLFGFQITLSVAPALASIYSNESSAGKGMILIIIVATLSLPWNNVFGGRNLPTFDVGTVAATVSG</sequence>
<dbReference type="AlphaFoldDB" id="A0A9C6THE3"/>
<feature type="transmembrane region" description="Helical" evidence="2">
    <location>
        <begin position="136"/>
        <end position="153"/>
    </location>
</feature>
<feature type="region of interest" description="Disordered" evidence="1">
    <location>
        <begin position="1"/>
        <end position="24"/>
    </location>
</feature>
<evidence type="ECO:0000256" key="2">
    <source>
        <dbReference type="SAM" id="Phobius"/>
    </source>
</evidence>
<evidence type="ECO:0000313" key="4">
    <source>
        <dbReference type="RefSeq" id="XP_052116621.1"/>
    </source>
</evidence>
<dbReference type="RefSeq" id="XP_052116621.1">
    <property type="nucleotide sequence ID" value="XM_052260661.1"/>
</dbReference>
<keyword evidence="3" id="KW-1185">Reference proteome</keyword>
<accession>A0A9C6THE3</accession>
<feature type="compositionally biased region" description="Polar residues" evidence="1">
    <location>
        <begin position="1"/>
        <end position="13"/>
    </location>
</feature>
<keyword evidence="2" id="KW-1133">Transmembrane helix</keyword>
<keyword evidence="2" id="KW-0812">Transmembrane</keyword>
<evidence type="ECO:0000313" key="3">
    <source>
        <dbReference type="Proteomes" id="UP000515211"/>
    </source>
</evidence>
<feature type="transmembrane region" description="Helical" evidence="2">
    <location>
        <begin position="110"/>
        <end position="130"/>
    </location>
</feature>
<proteinExistence type="predicted"/>
<dbReference type="GeneID" id="127746684"/>
<reference evidence="4" key="2">
    <citation type="submission" date="2025-08" db="UniProtKB">
        <authorList>
            <consortium name="RefSeq"/>
        </authorList>
    </citation>
    <scope>IDENTIFICATION</scope>
    <source>
        <tissue evidence="4">Whole plant</tissue>
    </source>
</reference>